<dbReference type="Pfam" id="PF11941">
    <property type="entry name" value="DUF3459"/>
    <property type="match status" value="1"/>
</dbReference>
<dbReference type="AlphaFoldDB" id="A0A9E6Y0K1"/>
<evidence type="ECO:0000256" key="8">
    <source>
        <dbReference type="ARBA" id="ARBA00023277"/>
    </source>
</evidence>
<dbReference type="SMART" id="SM00642">
    <property type="entry name" value="Aamy"/>
    <property type="match status" value="1"/>
</dbReference>
<feature type="binding site" evidence="16">
    <location>
        <begin position="257"/>
        <end position="262"/>
    </location>
    <ligand>
        <name>substrate</name>
    </ligand>
</feature>
<comment type="similarity">
    <text evidence="3 14">Belongs to the glycosyl hydrolase 13 family.</text>
</comment>
<feature type="binding site" evidence="16">
    <location>
        <begin position="320"/>
        <end position="324"/>
    </location>
    <ligand>
        <name>substrate</name>
    </ligand>
</feature>
<evidence type="ECO:0000313" key="19">
    <source>
        <dbReference type="EMBL" id="UGS37563.1"/>
    </source>
</evidence>
<dbReference type="Gene3D" id="1.10.10.760">
    <property type="entry name" value="E-set domains of sugar-utilizing enzymes"/>
    <property type="match status" value="1"/>
</dbReference>
<protein>
    <recommendedName>
        <fullName evidence="5 13">Malto-oligosyltrehalose trehalohydrolase</fullName>
        <shortName evidence="14">MTHase</shortName>
        <ecNumber evidence="4 13">3.2.1.141</ecNumber>
    </recommendedName>
    <alternativeName>
        <fullName evidence="11 14">4-alpha-D-((1-&gt;4)-alpha-D-glucano)trehalose trehalohydrolase</fullName>
    </alternativeName>
    <alternativeName>
        <fullName evidence="10 14">Maltooligosyl trehalose trehalohydrolase</fullName>
    </alternativeName>
</protein>
<comment type="subcellular location">
    <subcellularLocation>
        <location evidence="1 15">Cytoplasm</location>
    </subcellularLocation>
</comment>
<evidence type="ECO:0000256" key="9">
    <source>
        <dbReference type="ARBA" id="ARBA00023295"/>
    </source>
</evidence>
<dbReference type="Pfam" id="PF00128">
    <property type="entry name" value="Alpha-amylase"/>
    <property type="match status" value="1"/>
</dbReference>
<evidence type="ECO:0000256" key="14">
    <source>
        <dbReference type="PIRNR" id="PIRNR006337"/>
    </source>
</evidence>
<dbReference type="Gene3D" id="2.60.40.10">
    <property type="entry name" value="Immunoglobulins"/>
    <property type="match status" value="1"/>
</dbReference>
<feature type="active site" description="Nucleophile" evidence="15">
    <location>
        <position position="259"/>
    </location>
</feature>
<evidence type="ECO:0000256" key="12">
    <source>
        <dbReference type="ARBA" id="ARBA00034013"/>
    </source>
</evidence>
<dbReference type="InterPro" id="IPR013783">
    <property type="entry name" value="Ig-like_fold"/>
</dbReference>
<gene>
    <name evidence="19" type="primary">treZ</name>
    <name evidence="19" type="ORF">DSM104329_03980</name>
</gene>
<feature type="active site" description="Proton donor" evidence="15">
    <location>
        <position position="292"/>
    </location>
</feature>
<dbReference type="InterPro" id="IPR012768">
    <property type="entry name" value="Trehalose_TreZ"/>
</dbReference>
<dbReference type="Gene3D" id="3.20.20.80">
    <property type="entry name" value="Glycosidases"/>
    <property type="match status" value="1"/>
</dbReference>
<dbReference type="CDD" id="cd11325">
    <property type="entry name" value="AmyAc_GTHase"/>
    <property type="match status" value="1"/>
</dbReference>
<dbReference type="Proteomes" id="UP001162834">
    <property type="component" value="Chromosome"/>
</dbReference>
<dbReference type="SUPFAM" id="SSF81296">
    <property type="entry name" value="E set domains"/>
    <property type="match status" value="1"/>
</dbReference>
<dbReference type="PANTHER" id="PTHR43651:SF11">
    <property type="entry name" value="MALTO-OLIGOSYLTREHALOSE TREHALOHYDROLASE"/>
    <property type="match status" value="1"/>
</dbReference>
<name>A0A9E6Y0K1_9ACTN</name>
<evidence type="ECO:0000256" key="13">
    <source>
        <dbReference type="NCBIfam" id="TIGR02402"/>
    </source>
</evidence>
<dbReference type="NCBIfam" id="TIGR02402">
    <property type="entry name" value="trehalose_TreZ"/>
    <property type="match status" value="1"/>
</dbReference>
<keyword evidence="8" id="KW-0119">Carbohydrate metabolism</keyword>
<evidence type="ECO:0000259" key="18">
    <source>
        <dbReference type="SMART" id="SM00642"/>
    </source>
</evidence>
<dbReference type="InterPro" id="IPR022567">
    <property type="entry name" value="DUF3459"/>
</dbReference>
<accession>A0A9E6Y0K1</accession>
<evidence type="ECO:0000256" key="5">
    <source>
        <dbReference type="ARBA" id="ARBA00015938"/>
    </source>
</evidence>
<feature type="binding site" evidence="16">
    <location>
        <begin position="388"/>
        <end position="393"/>
    </location>
    <ligand>
        <name>substrate</name>
    </ligand>
</feature>
<dbReference type="GO" id="GO:0005737">
    <property type="term" value="C:cytoplasm"/>
    <property type="evidence" value="ECO:0007669"/>
    <property type="project" value="UniProtKB-SubCell"/>
</dbReference>
<keyword evidence="20" id="KW-1185">Reference proteome</keyword>
<dbReference type="InterPro" id="IPR044901">
    <property type="entry name" value="Trehalose_TreZ_E-set_sf"/>
</dbReference>
<sequence>MGEQQLGAVPAGDGRALVRVWAPRADAVAVRVARRGETALEREERGMWAGAVPAGGGDDYWIVLDGRRLPDPATRWQPRGLRGPSRVLDTAALRWTDDGFTPPAMEDLVVYELHVGTFTPEGTFDGAIARLRELAELGITAVEVMPVAEFPGARGWGYDGVYLAAAQSSYGGPEAFARFVDAAHGAGLAVILDVVLNHVGASGNRALRAFGPYFTDKYSTFWGEAINYDDAGSDAVREWACQSVEHWVRDLHVDGVRLDAIHAIFDQRPEHIVAEVARRVHAARPGAIVIAESGLNDPKVMRGAGGNGSGGWGCDAAWADDFHHALRTLVTDERDGYYAEFGRVADLAKAMHRPHVHDGTWSAFRDRTFGAPADDLPRSAFVVFDQNHDQVGNRAFGDRLPAESAPLAAFVTLLSGFVPMLFMGEEYRERAPFQFFCDHIDKRIADATREGRRREFAAFAEFAGEEVPDPQDPATFARSKLTWDEDRTHRDLVKALLRTRRDVRGEAECRFDEDARWLVVRRGDHELACNFAREPRAVPVDGRALALATHHDDTRMGAGAVALPALGGALIK</sequence>
<evidence type="ECO:0000256" key="17">
    <source>
        <dbReference type="PIRSR" id="PIRSR006337-3"/>
    </source>
</evidence>
<evidence type="ECO:0000256" key="11">
    <source>
        <dbReference type="ARBA" id="ARBA00033284"/>
    </source>
</evidence>
<reference evidence="19" key="1">
    <citation type="journal article" date="2022" name="Int. J. Syst. Evol. Microbiol.">
        <title>Pseudomonas aegrilactucae sp. nov. and Pseudomonas morbosilactucae sp. nov., pathogens causing bacterial rot of lettuce in Japan.</title>
        <authorList>
            <person name="Sawada H."/>
            <person name="Fujikawa T."/>
            <person name="Satou M."/>
        </authorList>
    </citation>
    <scope>NUCLEOTIDE SEQUENCE</scope>
    <source>
        <strain evidence="19">0166_1</strain>
    </source>
</reference>
<dbReference type="InterPro" id="IPR014756">
    <property type="entry name" value="Ig_E-set"/>
</dbReference>
<dbReference type="RefSeq" id="WP_259311613.1">
    <property type="nucleotide sequence ID" value="NZ_CP087164.1"/>
</dbReference>
<evidence type="ECO:0000256" key="4">
    <source>
        <dbReference type="ARBA" id="ARBA00012268"/>
    </source>
</evidence>
<evidence type="ECO:0000256" key="10">
    <source>
        <dbReference type="ARBA" id="ARBA00032057"/>
    </source>
</evidence>
<evidence type="ECO:0000313" key="20">
    <source>
        <dbReference type="Proteomes" id="UP001162834"/>
    </source>
</evidence>
<feature type="site" description="Transition state stabilizer" evidence="17">
    <location>
        <position position="389"/>
    </location>
</feature>
<comment type="pathway">
    <text evidence="2 14">Glycan biosynthesis; trehalose biosynthesis.</text>
</comment>
<keyword evidence="9 14" id="KW-0326">Glycosidase</keyword>
<dbReference type="KEGG" id="sbae:DSM104329_03980"/>
<proteinExistence type="inferred from homology"/>
<dbReference type="CDD" id="cd02853">
    <property type="entry name" value="E_set_MTHase_like_N"/>
    <property type="match status" value="1"/>
</dbReference>
<dbReference type="GO" id="GO:0033942">
    <property type="term" value="F:4-alpha-D-(1-&gt;4)-alpha-D-glucanotrehalose trehalohydrolase activity"/>
    <property type="evidence" value="ECO:0007669"/>
    <property type="project" value="UniProtKB-EC"/>
</dbReference>
<dbReference type="EC" id="3.2.1.141" evidence="4 13"/>
<evidence type="ECO:0000256" key="7">
    <source>
        <dbReference type="ARBA" id="ARBA00022801"/>
    </source>
</evidence>
<evidence type="ECO:0000256" key="3">
    <source>
        <dbReference type="ARBA" id="ARBA00008061"/>
    </source>
</evidence>
<dbReference type="EMBL" id="CP087164">
    <property type="protein sequence ID" value="UGS37563.1"/>
    <property type="molecule type" value="Genomic_DNA"/>
</dbReference>
<dbReference type="InterPro" id="IPR017853">
    <property type="entry name" value="GH"/>
</dbReference>
<dbReference type="SUPFAM" id="SSF51445">
    <property type="entry name" value="(Trans)glycosidases"/>
    <property type="match status" value="1"/>
</dbReference>
<evidence type="ECO:0000256" key="6">
    <source>
        <dbReference type="ARBA" id="ARBA00022490"/>
    </source>
</evidence>
<feature type="domain" description="Glycosyl hydrolase family 13 catalytic" evidence="18">
    <location>
        <begin position="112"/>
        <end position="452"/>
    </location>
</feature>
<comment type="catalytic activity">
    <reaction evidence="12 14">
        <text>hydrolysis of (1-&gt;4)-alpha-D-glucosidic linkage in 4-alpha-D-[(1-&gt;4)-alpha-D-glucanosyl]n trehalose to yield trehalose and (1-&gt;4)-alpha-D-glucan.</text>
        <dbReference type="EC" id="3.2.1.141"/>
    </reaction>
</comment>
<dbReference type="PANTHER" id="PTHR43651">
    <property type="entry name" value="1,4-ALPHA-GLUCAN-BRANCHING ENZYME"/>
    <property type="match status" value="1"/>
</dbReference>
<dbReference type="GO" id="GO:0005992">
    <property type="term" value="P:trehalose biosynthetic process"/>
    <property type="evidence" value="ECO:0007669"/>
    <property type="project" value="UniProtKB-UniRule"/>
</dbReference>
<evidence type="ECO:0000256" key="15">
    <source>
        <dbReference type="PIRSR" id="PIRSR006337-1"/>
    </source>
</evidence>
<evidence type="ECO:0000256" key="16">
    <source>
        <dbReference type="PIRSR" id="PIRSR006337-2"/>
    </source>
</evidence>
<dbReference type="PIRSF" id="PIRSF006337">
    <property type="entry name" value="Trehalose_TreZ"/>
    <property type="match status" value="1"/>
</dbReference>
<evidence type="ECO:0000256" key="2">
    <source>
        <dbReference type="ARBA" id="ARBA00005199"/>
    </source>
</evidence>
<evidence type="ECO:0000256" key="1">
    <source>
        <dbReference type="ARBA" id="ARBA00004496"/>
    </source>
</evidence>
<keyword evidence="7 14" id="KW-0378">Hydrolase</keyword>
<keyword evidence="6" id="KW-0963">Cytoplasm</keyword>
<organism evidence="19 20">
    <name type="scientific">Capillimicrobium parvum</name>
    <dbReference type="NCBI Taxonomy" id="2884022"/>
    <lineage>
        <taxon>Bacteria</taxon>
        <taxon>Bacillati</taxon>
        <taxon>Actinomycetota</taxon>
        <taxon>Thermoleophilia</taxon>
        <taxon>Solirubrobacterales</taxon>
        <taxon>Capillimicrobiaceae</taxon>
        <taxon>Capillimicrobium</taxon>
    </lineage>
</organism>
<dbReference type="InterPro" id="IPR006047">
    <property type="entry name" value="GH13_cat_dom"/>
</dbReference>